<dbReference type="GO" id="GO:0016491">
    <property type="term" value="F:oxidoreductase activity"/>
    <property type="evidence" value="ECO:0007669"/>
    <property type="project" value="UniProtKB-KW"/>
</dbReference>
<dbReference type="InterPro" id="IPR000415">
    <property type="entry name" value="Nitroreductase-like"/>
</dbReference>
<dbReference type="InterPro" id="IPR029479">
    <property type="entry name" value="Nitroreductase"/>
</dbReference>
<dbReference type="CDD" id="cd02062">
    <property type="entry name" value="Nitro_FMN_reductase"/>
    <property type="match status" value="1"/>
</dbReference>
<evidence type="ECO:0000256" key="6">
    <source>
        <dbReference type="ARBA" id="ARBA00023014"/>
    </source>
</evidence>
<dbReference type="PANTHER" id="PTHR23026:SF90">
    <property type="entry name" value="IODOTYROSINE DEIODINASE 1"/>
    <property type="match status" value="1"/>
</dbReference>
<dbReference type="PROSITE" id="PS51379">
    <property type="entry name" value="4FE4S_FER_2"/>
    <property type="match status" value="2"/>
</dbReference>
<dbReference type="SUPFAM" id="SSF54862">
    <property type="entry name" value="4Fe-4S ferredoxins"/>
    <property type="match status" value="1"/>
</dbReference>
<evidence type="ECO:0000313" key="9">
    <source>
        <dbReference type="Proteomes" id="UP000008561"/>
    </source>
</evidence>
<dbReference type="Gene3D" id="3.40.109.10">
    <property type="entry name" value="NADH Oxidase"/>
    <property type="match status" value="1"/>
</dbReference>
<dbReference type="InterPro" id="IPR017896">
    <property type="entry name" value="4Fe4S_Fe-S-bd"/>
</dbReference>
<dbReference type="RefSeq" id="WP_012174894.1">
    <property type="nucleotide sequence ID" value="NC_009943.1"/>
</dbReference>
<dbReference type="EMBL" id="CP000859">
    <property type="protein sequence ID" value="ABW67278.1"/>
    <property type="molecule type" value="Genomic_DNA"/>
</dbReference>
<dbReference type="AlphaFoldDB" id="A8ZZC5"/>
<evidence type="ECO:0000256" key="2">
    <source>
        <dbReference type="ARBA" id="ARBA00022643"/>
    </source>
</evidence>
<dbReference type="Pfam" id="PF00881">
    <property type="entry name" value="Nitroreductase"/>
    <property type="match status" value="1"/>
</dbReference>
<evidence type="ECO:0000256" key="3">
    <source>
        <dbReference type="ARBA" id="ARBA00022723"/>
    </source>
</evidence>
<feature type="domain" description="4Fe-4S ferredoxin-type" evidence="7">
    <location>
        <begin position="48"/>
        <end position="80"/>
    </location>
</feature>
<dbReference type="GO" id="GO:0051536">
    <property type="term" value="F:iron-sulfur cluster binding"/>
    <property type="evidence" value="ECO:0007669"/>
    <property type="project" value="UniProtKB-KW"/>
</dbReference>
<gene>
    <name evidence="8" type="ordered locus">Dole_1474</name>
</gene>
<reference evidence="8 9" key="1">
    <citation type="submission" date="2007-10" db="EMBL/GenBank/DDBJ databases">
        <title>Complete sequence of Desulfococcus oleovorans Hxd3.</title>
        <authorList>
            <consortium name="US DOE Joint Genome Institute"/>
            <person name="Copeland A."/>
            <person name="Lucas S."/>
            <person name="Lapidus A."/>
            <person name="Barry K."/>
            <person name="Glavina del Rio T."/>
            <person name="Dalin E."/>
            <person name="Tice H."/>
            <person name="Pitluck S."/>
            <person name="Kiss H."/>
            <person name="Brettin T."/>
            <person name="Bruce D."/>
            <person name="Detter J.C."/>
            <person name="Han C."/>
            <person name="Schmutz J."/>
            <person name="Larimer F."/>
            <person name="Land M."/>
            <person name="Hauser L."/>
            <person name="Kyrpides N."/>
            <person name="Kim E."/>
            <person name="Wawrik B."/>
            <person name="Richardson P."/>
        </authorList>
    </citation>
    <scope>NUCLEOTIDE SEQUENCE [LARGE SCALE GENOMIC DNA]</scope>
    <source>
        <strain evidence="9">DSM 6200 / JCM 39069 / Hxd3</strain>
    </source>
</reference>
<dbReference type="OrthoDB" id="368873at2"/>
<keyword evidence="9" id="KW-1185">Reference proteome</keyword>
<keyword evidence="6" id="KW-0411">Iron-sulfur</keyword>
<protein>
    <submittedName>
        <fullName evidence="8">Nitroreductase</fullName>
    </submittedName>
</protein>
<keyword evidence="4" id="KW-0560">Oxidoreductase</keyword>
<evidence type="ECO:0000256" key="1">
    <source>
        <dbReference type="ARBA" id="ARBA00022630"/>
    </source>
</evidence>
<dbReference type="SUPFAM" id="SSF55469">
    <property type="entry name" value="FMN-dependent nitroreductase-like"/>
    <property type="match status" value="1"/>
</dbReference>
<dbReference type="InterPro" id="IPR050627">
    <property type="entry name" value="Nitroreductase/BluB"/>
</dbReference>
<dbReference type="Gene3D" id="3.30.70.20">
    <property type="match status" value="1"/>
</dbReference>
<evidence type="ECO:0000313" key="8">
    <source>
        <dbReference type="EMBL" id="ABW67278.1"/>
    </source>
</evidence>
<dbReference type="InterPro" id="IPR017900">
    <property type="entry name" value="4Fe4S_Fe_S_CS"/>
</dbReference>
<dbReference type="Proteomes" id="UP000008561">
    <property type="component" value="Chromosome"/>
</dbReference>
<dbReference type="PROSITE" id="PS00198">
    <property type="entry name" value="4FE4S_FER_1"/>
    <property type="match status" value="2"/>
</dbReference>
<keyword evidence="5" id="KW-0408">Iron</keyword>
<keyword evidence="1" id="KW-0285">Flavoprotein</keyword>
<dbReference type="KEGG" id="dol:Dole_1474"/>
<keyword evidence="2" id="KW-0288">FMN</keyword>
<organism evidence="8 9">
    <name type="scientific">Desulfosudis oleivorans (strain DSM 6200 / JCM 39069 / Hxd3)</name>
    <name type="common">Desulfococcus oleovorans</name>
    <dbReference type="NCBI Taxonomy" id="96561"/>
    <lineage>
        <taxon>Bacteria</taxon>
        <taxon>Pseudomonadati</taxon>
        <taxon>Thermodesulfobacteriota</taxon>
        <taxon>Desulfobacteria</taxon>
        <taxon>Desulfobacterales</taxon>
        <taxon>Desulfosudaceae</taxon>
        <taxon>Desulfosudis</taxon>
    </lineage>
</organism>
<dbReference type="GO" id="GO:0046872">
    <property type="term" value="F:metal ion binding"/>
    <property type="evidence" value="ECO:0007669"/>
    <property type="project" value="UniProtKB-KW"/>
</dbReference>
<dbReference type="eggNOG" id="COG3383">
    <property type="taxonomic scope" value="Bacteria"/>
</dbReference>
<name>A8ZZC5_DESOH</name>
<evidence type="ECO:0000256" key="4">
    <source>
        <dbReference type="ARBA" id="ARBA00023002"/>
    </source>
</evidence>
<accession>A8ZZC5</accession>
<dbReference type="Pfam" id="PF12838">
    <property type="entry name" value="Fer4_7"/>
    <property type="match status" value="1"/>
</dbReference>
<dbReference type="PANTHER" id="PTHR23026">
    <property type="entry name" value="NADPH NITROREDUCTASE"/>
    <property type="match status" value="1"/>
</dbReference>
<dbReference type="STRING" id="96561.Dole_1474"/>
<proteinExistence type="predicted"/>
<keyword evidence="3" id="KW-0479">Metal-binding</keyword>
<sequence length="334" mass="37074">MFESLKQAYLPDMNFPVRTIDAEKCSKCGRCFETCPTYGYRWEKGQVPEPVGYGGFSQACINCGNCIAVCPTGAITMTGSFVIPSGRYKVLLEGKMAAPHPLGAEEQPYETIEPELTEVEKAIYTRRSNRLFKDKPVPRELLARILEAGRFAPSAGNCQPYRFIVITNQKIIKEFERRAMGSLRLLKNLYMAKDGKRSTIKKIVFSVISWFSINKMDPRPITAMEKADHTDGAIYFDAPAVILILKDKRGISNPDLDTGICAQNMVLAAHSLGLGTCYVSLPMEPLSMPLMAGFRKKLGIGKPYVAVTSIAVGYARGKIDGPVKRDTPRVDWKL</sequence>
<dbReference type="HOGENOM" id="CLU_070764_2_1_7"/>
<evidence type="ECO:0000256" key="5">
    <source>
        <dbReference type="ARBA" id="ARBA00023004"/>
    </source>
</evidence>
<evidence type="ECO:0000259" key="7">
    <source>
        <dbReference type="PROSITE" id="PS51379"/>
    </source>
</evidence>
<dbReference type="eggNOG" id="COG0778">
    <property type="taxonomic scope" value="Bacteria"/>
</dbReference>
<feature type="domain" description="4Fe-4S ferredoxin-type" evidence="7">
    <location>
        <begin position="16"/>
        <end position="45"/>
    </location>
</feature>